<evidence type="ECO:0000256" key="6">
    <source>
        <dbReference type="ARBA" id="ARBA00022989"/>
    </source>
</evidence>
<feature type="transmembrane region" description="Helical" evidence="8">
    <location>
        <begin position="77"/>
        <end position="96"/>
    </location>
</feature>
<dbReference type="AlphaFoldDB" id="A0A6P7GP47"/>
<keyword evidence="7 8" id="KW-0472">Membrane</keyword>
<feature type="transmembrane region" description="Helical" evidence="8">
    <location>
        <begin position="338"/>
        <end position="359"/>
    </location>
</feature>
<feature type="transmembrane region" description="Helical" evidence="8">
    <location>
        <begin position="277"/>
        <end position="300"/>
    </location>
</feature>
<proteinExistence type="predicted"/>
<dbReference type="GO" id="GO:0005886">
    <property type="term" value="C:plasma membrane"/>
    <property type="evidence" value="ECO:0007669"/>
    <property type="project" value="UniProtKB-SubCell"/>
</dbReference>
<evidence type="ECO:0000256" key="5">
    <source>
        <dbReference type="ARBA" id="ARBA00022692"/>
    </source>
</evidence>
<dbReference type="InterPro" id="IPR020846">
    <property type="entry name" value="MFS_dom"/>
</dbReference>
<dbReference type="Pfam" id="PF00083">
    <property type="entry name" value="Sugar_tr"/>
    <property type="match status" value="1"/>
</dbReference>
<feature type="transmembrane region" description="Helical" evidence="8">
    <location>
        <begin position="33"/>
        <end position="57"/>
    </location>
</feature>
<feature type="domain" description="Major facilitator superfamily (MFS) profile" evidence="9">
    <location>
        <begin position="34"/>
        <end position="464"/>
    </location>
</feature>
<dbReference type="InterPro" id="IPR050549">
    <property type="entry name" value="MFS_Trehalose_Transporter"/>
</dbReference>
<dbReference type="OrthoDB" id="6133115at2759"/>
<evidence type="ECO:0000256" key="2">
    <source>
        <dbReference type="ARBA" id="ARBA00022448"/>
    </source>
</evidence>
<dbReference type="Gene3D" id="1.20.1250.20">
    <property type="entry name" value="MFS general substrate transporter like domains"/>
    <property type="match status" value="1"/>
</dbReference>
<feature type="transmembrane region" description="Helical" evidence="8">
    <location>
        <begin position="439"/>
        <end position="460"/>
    </location>
</feature>
<evidence type="ECO:0000256" key="7">
    <source>
        <dbReference type="ARBA" id="ARBA00023136"/>
    </source>
</evidence>
<keyword evidence="5 8" id="KW-0812">Transmembrane</keyword>
<organism evidence="10">
    <name type="scientific">Diabrotica virgifera virgifera</name>
    <name type="common">western corn rootworm</name>
    <dbReference type="NCBI Taxonomy" id="50390"/>
    <lineage>
        <taxon>Eukaryota</taxon>
        <taxon>Metazoa</taxon>
        <taxon>Ecdysozoa</taxon>
        <taxon>Arthropoda</taxon>
        <taxon>Hexapoda</taxon>
        <taxon>Insecta</taxon>
        <taxon>Pterygota</taxon>
        <taxon>Neoptera</taxon>
        <taxon>Endopterygota</taxon>
        <taxon>Coleoptera</taxon>
        <taxon>Polyphaga</taxon>
        <taxon>Cucujiformia</taxon>
        <taxon>Chrysomeloidea</taxon>
        <taxon>Chrysomelidae</taxon>
        <taxon>Galerucinae</taxon>
        <taxon>Diabroticina</taxon>
        <taxon>Diabroticites</taxon>
        <taxon>Diabrotica</taxon>
    </lineage>
</organism>
<dbReference type="GO" id="GO:0022857">
    <property type="term" value="F:transmembrane transporter activity"/>
    <property type="evidence" value="ECO:0007669"/>
    <property type="project" value="InterPro"/>
</dbReference>
<accession>A0A6P7GP47</accession>
<gene>
    <name evidence="10" type="primary">LOC114340446</name>
</gene>
<reference evidence="10" key="1">
    <citation type="submission" date="2025-08" db="UniProtKB">
        <authorList>
            <consortium name="RefSeq"/>
        </authorList>
    </citation>
    <scope>IDENTIFICATION</scope>
    <source>
        <tissue evidence="10">Whole insect</tissue>
    </source>
</reference>
<dbReference type="SUPFAM" id="SSF103473">
    <property type="entry name" value="MFS general substrate transporter"/>
    <property type="match status" value="1"/>
</dbReference>
<dbReference type="InterPro" id="IPR005828">
    <property type="entry name" value="MFS_sugar_transport-like"/>
</dbReference>
<dbReference type="PROSITE" id="PS50850">
    <property type="entry name" value="MFS"/>
    <property type="match status" value="1"/>
</dbReference>
<evidence type="ECO:0000259" key="9">
    <source>
        <dbReference type="PROSITE" id="PS50850"/>
    </source>
</evidence>
<comment type="subcellular location">
    <subcellularLocation>
        <location evidence="1">Cell membrane</location>
        <topology evidence="1">Multi-pass membrane protein</topology>
    </subcellularLocation>
</comment>
<keyword evidence="2" id="KW-0813">Transport</keyword>
<dbReference type="PANTHER" id="PTHR48021:SF46">
    <property type="entry name" value="MAJOR FACILITATOR SUPERFAMILY (MFS) PROFILE DOMAIN-CONTAINING PROTEIN"/>
    <property type="match status" value="1"/>
</dbReference>
<feature type="transmembrane region" description="Helical" evidence="8">
    <location>
        <begin position="108"/>
        <end position="125"/>
    </location>
</feature>
<feature type="transmembrane region" description="Helical" evidence="8">
    <location>
        <begin position="131"/>
        <end position="152"/>
    </location>
</feature>
<name>A0A6P7GP47_DIAVI</name>
<feature type="transmembrane region" description="Helical" evidence="8">
    <location>
        <begin position="193"/>
        <end position="210"/>
    </location>
</feature>
<evidence type="ECO:0000313" key="10">
    <source>
        <dbReference type="RefSeq" id="XP_028146983.1"/>
    </source>
</evidence>
<dbReference type="InterPro" id="IPR036259">
    <property type="entry name" value="MFS_trans_sf"/>
</dbReference>
<feature type="transmembrane region" description="Helical" evidence="8">
    <location>
        <begin position="379"/>
        <end position="398"/>
    </location>
</feature>
<feature type="transmembrane region" description="Helical" evidence="8">
    <location>
        <begin position="164"/>
        <end position="187"/>
    </location>
</feature>
<feature type="transmembrane region" description="Helical" evidence="8">
    <location>
        <begin position="410"/>
        <end position="433"/>
    </location>
</feature>
<dbReference type="InParanoid" id="A0A6P7GP47"/>
<keyword evidence="6 8" id="KW-1133">Transmembrane helix</keyword>
<dbReference type="PANTHER" id="PTHR48021">
    <property type="match status" value="1"/>
</dbReference>
<evidence type="ECO:0000256" key="1">
    <source>
        <dbReference type="ARBA" id="ARBA00004651"/>
    </source>
</evidence>
<evidence type="ECO:0000256" key="3">
    <source>
        <dbReference type="ARBA" id="ARBA00022475"/>
    </source>
</evidence>
<keyword evidence="3" id="KW-1003">Cell membrane</keyword>
<evidence type="ECO:0000256" key="4">
    <source>
        <dbReference type="ARBA" id="ARBA00022597"/>
    </source>
</evidence>
<dbReference type="FunFam" id="1.20.1250.20:FF:000218">
    <property type="entry name" value="facilitated trehalose transporter Tret1"/>
    <property type="match status" value="1"/>
</dbReference>
<dbReference type="RefSeq" id="XP_028146983.1">
    <property type="nucleotide sequence ID" value="XM_028291182.1"/>
</dbReference>
<evidence type="ECO:0000256" key="8">
    <source>
        <dbReference type="SAM" id="Phobius"/>
    </source>
</evidence>
<sequence length="482" mass="53546">MAKDVDKTKCAFELEPLTSVKVKENVTNHEKSALQIIAILTGSLGGLTCGMFVAWPSPFLLKIVEDKINYDITEQQASFFAVFSIVGVVVLTPLFIPLVNRIGTKKAIILSSIPYIAVWLIKAYVTNLYGLYGARLLVGCADALVLSCLPVYIGEIATPKIRGLWGNAFICSLFTGQCLVNILGAYLSVKTTSLISVFIPVLLLAIFPFMPNSPYFCIAKGRHEEAKQNLRRLRQKTDIEEEFKAIEAAVQRQLSESGSWKDLFSIRTNRKALFAAFFLRNSQLWGGMMTFAAYTQFIFIKSGTNVDPKISAIIYTAVSCISHTCSSLLSNKLGRRRAFMFSTFLAAIVLSFEAAFFLISDYYTDVNLESIQWFPLVGLVLYLLFCSFGLGTVPPLMLGELFSASVKTKAVAIVTSSFGLTGITVNNIFYYLFTYTGLFGPFLLFAAFNFLASLASFWIVPETKGKTLEEIQQMLKNKKNYK</sequence>
<protein>
    <submittedName>
        <fullName evidence="10">Facilitated trehalose transporter Tret1-like isoform X1</fullName>
    </submittedName>
</protein>
<keyword evidence="4" id="KW-0762">Sugar transport</keyword>